<evidence type="ECO:0000313" key="3">
    <source>
        <dbReference type="Proteomes" id="UP000287144"/>
    </source>
</evidence>
<dbReference type="EMBL" id="NKCK01000270">
    <property type="protein sequence ID" value="RSL87905.1"/>
    <property type="molecule type" value="Genomic_DNA"/>
</dbReference>
<evidence type="ECO:0000256" key="1">
    <source>
        <dbReference type="SAM" id="Phobius"/>
    </source>
</evidence>
<accession>A0A428SDQ0</accession>
<protein>
    <submittedName>
        <fullName evidence="2">Uncharacterized protein</fullName>
    </submittedName>
</protein>
<keyword evidence="1" id="KW-0472">Membrane</keyword>
<keyword evidence="1" id="KW-0812">Transmembrane</keyword>
<reference evidence="2 3" key="1">
    <citation type="submission" date="2017-06" db="EMBL/GenBank/DDBJ databases">
        <title>Comparative genomic analysis of Ambrosia Fusariam Clade fungi.</title>
        <authorList>
            <person name="Stajich J.E."/>
            <person name="Carrillo J."/>
            <person name="Kijimoto T."/>
            <person name="Eskalen A."/>
            <person name="O'Donnell K."/>
            <person name="Kasson M."/>
        </authorList>
    </citation>
    <scope>NUCLEOTIDE SEQUENCE [LARGE SCALE GENOMIC DNA]</scope>
    <source>
        <strain evidence="2 3">NRRL62579</strain>
    </source>
</reference>
<evidence type="ECO:0000313" key="2">
    <source>
        <dbReference type="EMBL" id="RSL87905.1"/>
    </source>
</evidence>
<dbReference type="Proteomes" id="UP000287144">
    <property type="component" value="Unassembled WGS sequence"/>
</dbReference>
<gene>
    <name evidence="2" type="ORF">CEP52_015384</name>
</gene>
<feature type="non-terminal residue" evidence="2">
    <location>
        <position position="65"/>
    </location>
</feature>
<comment type="caution">
    <text evidence="2">The sequence shown here is derived from an EMBL/GenBank/DDBJ whole genome shotgun (WGS) entry which is preliminary data.</text>
</comment>
<keyword evidence="3" id="KW-1185">Reference proteome</keyword>
<organism evidence="2 3">
    <name type="scientific">Fusarium oligoseptatum</name>
    <dbReference type="NCBI Taxonomy" id="2604345"/>
    <lineage>
        <taxon>Eukaryota</taxon>
        <taxon>Fungi</taxon>
        <taxon>Dikarya</taxon>
        <taxon>Ascomycota</taxon>
        <taxon>Pezizomycotina</taxon>
        <taxon>Sordariomycetes</taxon>
        <taxon>Hypocreomycetidae</taxon>
        <taxon>Hypocreales</taxon>
        <taxon>Nectriaceae</taxon>
        <taxon>Fusarium</taxon>
        <taxon>Fusarium solani species complex</taxon>
    </lineage>
</organism>
<sequence>MAPHAYKSNDWTSLQEAASMTAILAREDTGEKIKNWFTPDRIFFFSAFGFLLAVVVGYIIWCSCR</sequence>
<dbReference type="AlphaFoldDB" id="A0A428SDQ0"/>
<name>A0A428SDQ0_9HYPO</name>
<keyword evidence="1" id="KW-1133">Transmembrane helix</keyword>
<proteinExistence type="predicted"/>
<feature type="transmembrane region" description="Helical" evidence="1">
    <location>
        <begin position="42"/>
        <end position="61"/>
    </location>
</feature>